<evidence type="ECO:0000313" key="2">
    <source>
        <dbReference type="EMBL" id="TYK30339.1"/>
    </source>
</evidence>
<evidence type="ECO:0000313" key="4">
    <source>
        <dbReference type="Proteomes" id="UP000321947"/>
    </source>
</evidence>
<dbReference type="AlphaFoldDB" id="A0A5D3E3H1"/>
<name>A0A5D3E3H1_CUCMM</name>
<dbReference type="EMBL" id="SSTE01021217">
    <property type="protein sequence ID" value="KAA0032781.1"/>
    <property type="molecule type" value="Genomic_DNA"/>
</dbReference>
<comment type="caution">
    <text evidence="2">The sequence shown here is derived from an EMBL/GenBank/DDBJ whole genome shotgun (WGS) entry which is preliminary data.</text>
</comment>
<dbReference type="Proteomes" id="UP000321947">
    <property type="component" value="Unassembled WGS sequence"/>
</dbReference>
<evidence type="ECO:0000313" key="1">
    <source>
        <dbReference type="EMBL" id="KAA0032781.1"/>
    </source>
</evidence>
<dbReference type="Proteomes" id="UP000321393">
    <property type="component" value="Unassembled WGS sequence"/>
</dbReference>
<dbReference type="EMBL" id="SSTD01000651">
    <property type="protein sequence ID" value="TYK30339.1"/>
    <property type="molecule type" value="Genomic_DNA"/>
</dbReference>
<organism evidence="2 4">
    <name type="scientific">Cucumis melo var. makuwa</name>
    <name type="common">Oriental melon</name>
    <dbReference type="NCBI Taxonomy" id="1194695"/>
    <lineage>
        <taxon>Eukaryota</taxon>
        <taxon>Viridiplantae</taxon>
        <taxon>Streptophyta</taxon>
        <taxon>Embryophyta</taxon>
        <taxon>Tracheophyta</taxon>
        <taxon>Spermatophyta</taxon>
        <taxon>Magnoliopsida</taxon>
        <taxon>eudicotyledons</taxon>
        <taxon>Gunneridae</taxon>
        <taxon>Pentapetalae</taxon>
        <taxon>rosids</taxon>
        <taxon>fabids</taxon>
        <taxon>Cucurbitales</taxon>
        <taxon>Cucurbitaceae</taxon>
        <taxon>Benincaseae</taxon>
        <taxon>Cucumis</taxon>
    </lineage>
</organism>
<proteinExistence type="predicted"/>
<reference evidence="3 4" key="1">
    <citation type="submission" date="2019-08" db="EMBL/GenBank/DDBJ databases">
        <title>Draft genome sequences of two oriental melons (Cucumis melo L. var makuwa).</title>
        <authorList>
            <person name="Kwon S.-Y."/>
        </authorList>
    </citation>
    <scope>NUCLEOTIDE SEQUENCE [LARGE SCALE GENOMIC DNA]</scope>
    <source>
        <strain evidence="4">cv. Chang Bougi</strain>
        <strain evidence="3">cv. SW 3</strain>
        <tissue evidence="2">Leaf</tissue>
    </source>
</reference>
<accession>A0A5D3E3H1</accession>
<evidence type="ECO:0000313" key="3">
    <source>
        <dbReference type="Proteomes" id="UP000321393"/>
    </source>
</evidence>
<protein>
    <submittedName>
        <fullName evidence="2">Uncharacterized protein</fullName>
    </submittedName>
</protein>
<gene>
    <name evidence="2" type="ORF">E5676_scaffold575G00010</name>
    <name evidence="1" type="ORF">E6C27_scaffold708G00280</name>
</gene>
<sequence length="151" mass="16666">MSLVMLKNTHISLMILKDAHISLMIPEDTHIRLVISNDAHISLVISKDAHISRGISKDTVPASVEGNGLSGSVNREISLAWEEARVDSDRLDLAYFGSARLGMETDEPTARLTEGSNDRRMSVFRRETTSGDKSRLRVFAAVMAREGEEKG</sequence>